<dbReference type="InterPro" id="IPR001279">
    <property type="entry name" value="Metallo-B-lactamas"/>
</dbReference>
<name>A0A917ITH1_9BACT</name>
<reference evidence="2" key="1">
    <citation type="journal article" date="2014" name="Int. J. Syst. Evol. Microbiol.">
        <title>Complete genome sequence of Corynebacterium casei LMG S-19264T (=DSM 44701T), isolated from a smear-ripened cheese.</title>
        <authorList>
            <consortium name="US DOE Joint Genome Institute (JGI-PGF)"/>
            <person name="Walter F."/>
            <person name="Albersmeier A."/>
            <person name="Kalinowski J."/>
            <person name="Ruckert C."/>
        </authorList>
    </citation>
    <scope>NUCLEOTIDE SEQUENCE</scope>
    <source>
        <strain evidence="2">CGMCC 1.15290</strain>
    </source>
</reference>
<dbReference type="InterPro" id="IPR036866">
    <property type="entry name" value="RibonucZ/Hydroxyglut_hydro"/>
</dbReference>
<evidence type="ECO:0000313" key="2">
    <source>
        <dbReference type="EMBL" id="GGH62316.1"/>
    </source>
</evidence>
<organism evidence="2 3">
    <name type="scientific">Filimonas zeae</name>
    <dbReference type="NCBI Taxonomy" id="1737353"/>
    <lineage>
        <taxon>Bacteria</taxon>
        <taxon>Pseudomonadati</taxon>
        <taxon>Bacteroidota</taxon>
        <taxon>Chitinophagia</taxon>
        <taxon>Chitinophagales</taxon>
        <taxon>Chitinophagaceae</taxon>
        <taxon>Filimonas</taxon>
    </lineage>
</organism>
<dbReference type="InterPro" id="IPR052533">
    <property type="entry name" value="WalJ/YycJ-like"/>
</dbReference>
<reference evidence="2" key="2">
    <citation type="submission" date="2020-09" db="EMBL/GenBank/DDBJ databases">
        <authorList>
            <person name="Sun Q."/>
            <person name="Zhou Y."/>
        </authorList>
    </citation>
    <scope>NUCLEOTIDE SEQUENCE</scope>
    <source>
        <strain evidence="2">CGMCC 1.15290</strain>
    </source>
</reference>
<proteinExistence type="predicted"/>
<dbReference type="Proteomes" id="UP000627292">
    <property type="component" value="Unassembled WGS sequence"/>
</dbReference>
<dbReference type="Pfam" id="PF12706">
    <property type="entry name" value="Lactamase_B_2"/>
    <property type="match status" value="1"/>
</dbReference>
<dbReference type="EMBL" id="BMIB01000001">
    <property type="protein sequence ID" value="GGH62316.1"/>
    <property type="molecule type" value="Genomic_DNA"/>
</dbReference>
<evidence type="ECO:0000259" key="1">
    <source>
        <dbReference type="SMART" id="SM00849"/>
    </source>
</evidence>
<keyword evidence="3" id="KW-1185">Reference proteome</keyword>
<evidence type="ECO:0000313" key="3">
    <source>
        <dbReference type="Proteomes" id="UP000627292"/>
    </source>
</evidence>
<dbReference type="SUPFAM" id="SSF56281">
    <property type="entry name" value="Metallo-hydrolase/oxidoreductase"/>
    <property type="match status" value="1"/>
</dbReference>
<accession>A0A917ITH1</accession>
<dbReference type="Gene3D" id="3.60.15.10">
    <property type="entry name" value="Ribonuclease Z/Hydroxyacylglutathione hydrolase-like"/>
    <property type="match status" value="1"/>
</dbReference>
<dbReference type="PANTHER" id="PTHR47619">
    <property type="entry name" value="METALLO-HYDROLASE YYCJ-RELATED"/>
    <property type="match status" value="1"/>
</dbReference>
<protein>
    <submittedName>
        <fullName evidence="2">MBL fold metallo-hydrolase</fullName>
    </submittedName>
</protein>
<gene>
    <name evidence="2" type="ORF">GCM10011379_12150</name>
</gene>
<dbReference type="SMART" id="SM00849">
    <property type="entry name" value="Lactamase_B"/>
    <property type="match status" value="1"/>
</dbReference>
<feature type="domain" description="Metallo-beta-lactamase" evidence="1">
    <location>
        <begin position="16"/>
        <end position="191"/>
    </location>
</feature>
<dbReference type="AlphaFoldDB" id="A0A917ITH1"/>
<sequence length="259" mass="29052">MQVMSLFIASLNSGSNGNCYYIGSEREAVLIDAGISCRETEKRMSRLGLRLENVKAIFISHEHSDHIRGLPVLSRKYRLPVYITDGTLVHGRLSDQLLSVQSFRAFETVTIGELDVLAFPKAHDAADPHSFMITRNGIRIGVFTDIGVTCDELVNHFRQCHAAFLEANYDEEMLANSRYPYFLKRRISGGKGHLSNKQALELFTTHRADYMSHLLLSHLSQENNCPQLVQDLFAGCAGRTTVTVASRYQESAVYHITGL</sequence>
<dbReference type="PANTHER" id="PTHR47619:SF1">
    <property type="entry name" value="EXODEOXYRIBONUCLEASE WALJ"/>
    <property type="match status" value="1"/>
</dbReference>
<comment type="caution">
    <text evidence="2">The sequence shown here is derived from an EMBL/GenBank/DDBJ whole genome shotgun (WGS) entry which is preliminary data.</text>
</comment>